<accession>A0ABS2EQW0</accession>
<dbReference type="Gene3D" id="3.30.70.100">
    <property type="match status" value="1"/>
</dbReference>
<dbReference type="InterPro" id="IPR011008">
    <property type="entry name" value="Dimeric_a/b-barrel"/>
</dbReference>
<dbReference type="Proteomes" id="UP000776629">
    <property type="component" value="Unassembled WGS sequence"/>
</dbReference>
<proteinExistence type="predicted"/>
<dbReference type="SUPFAM" id="SSF54909">
    <property type="entry name" value="Dimeric alpha+beta barrel"/>
    <property type="match status" value="1"/>
</dbReference>
<reference evidence="1 2" key="1">
    <citation type="journal article" date="2021" name="Sci. Rep.">
        <title>The distribution of antibiotic resistance genes in chicken gut microbiota commensals.</title>
        <authorList>
            <person name="Juricova H."/>
            <person name="Matiasovicova J."/>
            <person name="Kubasova T."/>
            <person name="Cejkova D."/>
            <person name="Rychlik I."/>
        </authorList>
    </citation>
    <scope>NUCLEOTIDE SEQUENCE [LARGE SCALE GENOMIC DNA]</scope>
    <source>
        <strain evidence="1 2">An810</strain>
    </source>
</reference>
<gene>
    <name evidence="1" type="ORF">H5993_08935</name>
</gene>
<organism evidence="1 2">
    <name type="scientific">Limosilactobacillus alvi</name>
    <dbReference type="NCBI Taxonomy" id="990412"/>
    <lineage>
        <taxon>Bacteria</taxon>
        <taxon>Bacillati</taxon>
        <taxon>Bacillota</taxon>
        <taxon>Bacilli</taxon>
        <taxon>Lactobacillales</taxon>
        <taxon>Lactobacillaceae</taxon>
        <taxon>Limosilactobacillus</taxon>
    </lineage>
</organism>
<name>A0ABS2EQW0_9LACO</name>
<evidence type="ECO:0000313" key="2">
    <source>
        <dbReference type="Proteomes" id="UP000776629"/>
    </source>
</evidence>
<comment type="caution">
    <text evidence="1">The sequence shown here is derived from an EMBL/GenBank/DDBJ whole genome shotgun (WGS) entry which is preliminary data.</text>
</comment>
<evidence type="ECO:0008006" key="3">
    <source>
        <dbReference type="Google" id="ProtNLM"/>
    </source>
</evidence>
<dbReference type="RefSeq" id="WP_204777093.1">
    <property type="nucleotide sequence ID" value="NZ_JACJJQ010000068.1"/>
</dbReference>
<dbReference type="EMBL" id="JACJJQ010000068">
    <property type="protein sequence ID" value="MBM6754872.1"/>
    <property type="molecule type" value="Genomic_DNA"/>
</dbReference>
<protein>
    <recommendedName>
        <fullName evidence="3">ABM domain-containing protein</fullName>
    </recommendedName>
</protein>
<evidence type="ECO:0000313" key="1">
    <source>
        <dbReference type="EMBL" id="MBM6754872.1"/>
    </source>
</evidence>
<keyword evidence="2" id="KW-1185">Reference proteome</keyword>
<sequence>MLSEISYALGSLDFLHDKENELKSDRLLRLYSSTRIPGKYTLFDFSGKKSAFAAPIRLKTLHAVGKDDFRGFLNYQSFTLSRKERKLLRKWAHDILDETIADSHGTKLLTGYLMERKDDPGTTVLMTWWQSAGDLSEWLDSPRYDPLRQYGEPGPRNQYFFDQYHLAE</sequence>